<dbReference type="Gene3D" id="3.30.40.10">
    <property type="entry name" value="Zinc/RING finger domain, C3HC4 (zinc finger)"/>
    <property type="match status" value="1"/>
</dbReference>
<keyword evidence="1" id="KW-0479">Metal-binding</keyword>
<dbReference type="SUPFAM" id="SSF57850">
    <property type="entry name" value="RING/U-box"/>
    <property type="match status" value="1"/>
</dbReference>
<feature type="compositionally biased region" description="Polar residues" evidence="6">
    <location>
        <begin position="310"/>
        <end position="320"/>
    </location>
</feature>
<evidence type="ECO:0000256" key="2">
    <source>
        <dbReference type="ARBA" id="ARBA00022771"/>
    </source>
</evidence>
<keyword evidence="9" id="KW-1185">Reference proteome</keyword>
<evidence type="ECO:0000259" key="7">
    <source>
        <dbReference type="PROSITE" id="PS50089"/>
    </source>
</evidence>
<evidence type="ECO:0000256" key="1">
    <source>
        <dbReference type="ARBA" id="ARBA00022723"/>
    </source>
</evidence>
<evidence type="ECO:0000313" key="8">
    <source>
        <dbReference type="EMBL" id="KAK0388738.1"/>
    </source>
</evidence>
<dbReference type="AlphaFoldDB" id="A0AA39GLB7"/>
<keyword evidence="2 4" id="KW-0863">Zinc-finger</keyword>
<evidence type="ECO:0000256" key="6">
    <source>
        <dbReference type="SAM" id="MobiDB-lite"/>
    </source>
</evidence>
<dbReference type="InterPro" id="IPR001841">
    <property type="entry name" value="Znf_RING"/>
</dbReference>
<proteinExistence type="predicted"/>
<dbReference type="GO" id="GO:0007131">
    <property type="term" value="P:reciprocal meiotic recombination"/>
    <property type="evidence" value="ECO:0007669"/>
    <property type="project" value="InterPro"/>
</dbReference>
<dbReference type="EMBL" id="JAPDFR010000003">
    <property type="protein sequence ID" value="KAK0388738.1"/>
    <property type="molecule type" value="Genomic_DNA"/>
</dbReference>
<organism evidence="8 9">
    <name type="scientific">Sarocladium strictum</name>
    <name type="common">Black bundle disease fungus</name>
    <name type="synonym">Acremonium strictum</name>
    <dbReference type="NCBI Taxonomy" id="5046"/>
    <lineage>
        <taxon>Eukaryota</taxon>
        <taxon>Fungi</taxon>
        <taxon>Dikarya</taxon>
        <taxon>Ascomycota</taxon>
        <taxon>Pezizomycotina</taxon>
        <taxon>Sordariomycetes</taxon>
        <taxon>Hypocreomycetidae</taxon>
        <taxon>Hypocreales</taxon>
        <taxon>Sarocladiaceae</taxon>
        <taxon>Sarocladium</taxon>
    </lineage>
</organism>
<dbReference type="InterPro" id="IPR042448">
    <property type="entry name" value="CCNB1IP1"/>
</dbReference>
<gene>
    <name evidence="8" type="ORF">NLU13_4981</name>
</gene>
<name>A0AA39GLB7_SARSR</name>
<keyword evidence="3" id="KW-0862">Zinc</keyword>
<feature type="region of interest" description="Disordered" evidence="6">
    <location>
        <begin position="221"/>
        <end position="323"/>
    </location>
</feature>
<dbReference type="PANTHER" id="PTHR14305:SF0">
    <property type="entry name" value="E3 UBIQUITIN-PROTEIN LIGASE CCNB1IP1"/>
    <property type="match status" value="1"/>
</dbReference>
<dbReference type="PROSITE" id="PS00518">
    <property type="entry name" value="ZF_RING_1"/>
    <property type="match status" value="1"/>
</dbReference>
<dbReference type="GO" id="GO:0000795">
    <property type="term" value="C:synaptonemal complex"/>
    <property type="evidence" value="ECO:0007669"/>
    <property type="project" value="InterPro"/>
</dbReference>
<comment type="caution">
    <text evidence="8">The sequence shown here is derived from an EMBL/GenBank/DDBJ whole genome shotgun (WGS) entry which is preliminary data.</text>
</comment>
<evidence type="ECO:0000256" key="3">
    <source>
        <dbReference type="ARBA" id="ARBA00022833"/>
    </source>
</evidence>
<sequence length="351" mass="38212">MDHTLTCNTLSCRRELTDRALVTTCSHIFCVECAQKINLANQDNQTRSSCPACGSHLADPDGAVVTILNPSEEYKTSVLSGLSPSIIMECAGRALSFWAYQATQDICYQQYLYKTLSEKYSSLVTRLDKTVNEANSEIDNLHRTISGLMSEQEALRRKNDELVQAYKDKSRKLLQTQELYDKAKRKAEIGLIQQAASEAVDSTLKNAPLANQRDGCGPVRNNDSLHAMPPPNISTRLEGPTMNSRTHRSSIHHVEDGNRWSRPGLPAHSLMTPLNGHGEHSEGTSAFSRQGLASGLGTGTPRPTLHSERASNTVTSSFGQRSGFGGVGLTSGLRVSQAPGYASLDASARLH</sequence>
<dbReference type="GO" id="GO:0061630">
    <property type="term" value="F:ubiquitin protein ligase activity"/>
    <property type="evidence" value="ECO:0007669"/>
    <property type="project" value="InterPro"/>
</dbReference>
<protein>
    <recommendedName>
        <fullName evidence="7">RING-type domain-containing protein</fullName>
    </recommendedName>
</protein>
<evidence type="ECO:0000256" key="5">
    <source>
        <dbReference type="SAM" id="Coils"/>
    </source>
</evidence>
<reference evidence="8" key="1">
    <citation type="submission" date="2022-10" db="EMBL/GenBank/DDBJ databases">
        <title>Determination and structural analysis of whole genome sequence of Sarocladium strictum F4-1.</title>
        <authorList>
            <person name="Hu L."/>
            <person name="Jiang Y."/>
        </authorList>
    </citation>
    <scope>NUCLEOTIDE SEQUENCE</scope>
    <source>
        <strain evidence="8">F4-1</strain>
    </source>
</reference>
<evidence type="ECO:0000256" key="4">
    <source>
        <dbReference type="PROSITE-ProRule" id="PRU00175"/>
    </source>
</evidence>
<dbReference type="Pfam" id="PF14634">
    <property type="entry name" value="zf-RING_5"/>
    <property type="match status" value="1"/>
</dbReference>
<dbReference type="PANTHER" id="PTHR14305">
    <property type="entry name" value="E3 UBIQUITIN-PROTEIN LIGASE CCNB1IP1"/>
    <property type="match status" value="1"/>
</dbReference>
<dbReference type="InterPro" id="IPR017907">
    <property type="entry name" value="Znf_RING_CS"/>
</dbReference>
<dbReference type="PROSITE" id="PS50089">
    <property type="entry name" value="ZF_RING_2"/>
    <property type="match status" value="1"/>
</dbReference>
<keyword evidence="5" id="KW-0175">Coiled coil</keyword>
<feature type="coiled-coil region" evidence="5">
    <location>
        <begin position="124"/>
        <end position="186"/>
    </location>
</feature>
<dbReference type="Proteomes" id="UP001175261">
    <property type="component" value="Unassembled WGS sequence"/>
</dbReference>
<feature type="domain" description="RING-type" evidence="7">
    <location>
        <begin position="12"/>
        <end position="53"/>
    </location>
</feature>
<accession>A0AA39GLB7</accession>
<dbReference type="GO" id="GO:0008270">
    <property type="term" value="F:zinc ion binding"/>
    <property type="evidence" value="ECO:0007669"/>
    <property type="project" value="UniProtKB-KW"/>
</dbReference>
<dbReference type="InterPro" id="IPR013083">
    <property type="entry name" value="Znf_RING/FYVE/PHD"/>
</dbReference>
<evidence type="ECO:0000313" key="9">
    <source>
        <dbReference type="Proteomes" id="UP001175261"/>
    </source>
</evidence>